<evidence type="ECO:0000313" key="7">
    <source>
        <dbReference type="Proteomes" id="UP000005801"/>
    </source>
</evidence>
<evidence type="ECO:0000256" key="1">
    <source>
        <dbReference type="ARBA" id="ARBA00007365"/>
    </source>
</evidence>
<dbReference type="GO" id="GO:0003755">
    <property type="term" value="F:peptidyl-prolyl cis-trans isomerase activity"/>
    <property type="evidence" value="ECO:0007669"/>
    <property type="project" value="UniProtKB-UniRule"/>
</dbReference>
<dbReference type="InterPro" id="IPR044666">
    <property type="entry name" value="Cyclophilin_A-like"/>
</dbReference>
<dbReference type="PROSITE" id="PS50072">
    <property type="entry name" value="CSA_PPIASE_2"/>
    <property type="match status" value="1"/>
</dbReference>
<dbReference type="Gene3D" id="2.40.100.10">
    <property type="entry name" value="Cyclophilin-like"/>
    <property type="match status" value="1"/>
</dbReference>
<dbReference type="PROSITE" id="PS00170">
    <property type="entry name" value="CSA_PPIASE_1"/>
    <property type="match status" value="1"/>
</dbReference>
<dbReference type="eggNOG" id="COG0652">
    <property type="taxonomic scope" value="Bacteria"/>
</dbReference>
<comment type="catalytic activity">
    <reaction evidence="4">
        <text>[protein]-peptidylproline (omega=180) = [protein]-peptidylproline (omega=0)</text>
        <dbReference type="Rhea" id="RHEA:16237"/>
        <dbReference type="Rhea" id="RHEA-COMP:10747"/>
        <dbReference type="Rhea" id="RHEA-COMP:10748"/>
        <dbReference type="ChEBI" id="CHEBI:83833"/>
        <dbReference type="ChEBI" id="CHEBI:83834"/>
        <dbReference type="EC" id="5.2.1.8"/>
    </reaction>
</comment>
<protein>
    <recommendedName>
        <fullName evidence="4">Peptidyl-prolyl cis-trans isomerase</fullName>
        <shortName evidence="4">PPIase</shortName>
        <ecNumber evidence="4">5.2.1.8</ecNumber>
    </recommendedName>
</protein>
<reference evidence="6 7" key="1">
    <citation type="submission" date="2007-06" db="EMBL/GenBank/DDBJ databases">
        <authorList>
            <person name="Shimkets L."/>
            <person name="Ferriera S."/>
            <person name="Johnson J."/>
            <person name="Kravitz S."/>
            <person name="Beeson K."/>
            <person name="Sutton G."/>
            <person name="Rogers Y.-H."/>
            <person name="Friedman R."/>
            <person name="Frazier M."/>
            <person name="Venter J.C."/>
        </authorList>
    </citation>
    <scope>NUCLEOTIDE SEQUENCE [LARGE SCALE GENOMIC DNA]</scope>
    <source>
        <strain evidence="6 7">SIR-1</strain>
    </source>
</reference>
<evidence type="ECO:0000256" key="3">
    <source>
        <dbReference type="ARBA" id="ARBA00023235"/>
    </source>
</evidence>
<dbReference type="SUPFAM" id="SSF50891">
    <property type="entry name" value="Cyclophilin-like"/>
    <property type="match status" value="1"/>
</dbReference>
<sequence>MREFTRGQEAPVGMSLDEIRAYNEAQGDPVEGFVDIDVALAGIPGPADGELWAEIVTSRGVIDCRLFERLTPVTVANFVALSRGLRPWYDRDADAWVDGEPYYDGSTFHRVIPGFMIQGGDPTATGRGNPGYVIPDEVHPELAHDGGALSMANKGPNTGSAQFFVVLEPAPHLDGAHTVFGRCTVGGVEVANAIASVAVGANDKPVEDERVETVRIVRRPPSE</sequence>
<dbReference type="AlphaFoldDB" id="A6G9T2"/>
<evidence type="ECO:0000256" key="4">
    <source>
        <dbReference type="RuleBase" id="RU363019"/>
    </source>
</evidence>
<feature type="domain" description="PPIase cyclophilin-type" evidence="5">
    <location>
        <begin position="60"/>
        <end position="216"/>
    </location>
</feature>
<dbReference type="InterPro" id="IPR002130">
    <property type="entry name" value="Cyclophilin-type_PPIase_dom"/>
</dbReference>
<accession>A6G9T2</accession>
<comment type="similarity">
    <text evidence="1 4">Belongs to the cyclophilin-type PPIase family.</text>
</comment>
<dbReference type="InterPro" id="IPR020892">
    <property type="entry name" value="Cyclophilin-type_PPIase_CS"/>
</dbReference>
<dbReference type="PANTHER" id="PTHR45625">
    <property type="entry name" value="PEPTIDYL-PROLYL CIS-TRANS ISOMERASE-RELATED"/>
    <property type="match status" value="1"/>
</dbReference>
<evidence type="ECO:0000259" key="5">
    <source>
        <dbReference type="PROSITE" id="PS50072"/>
    </source>
</evidence>
<comment type="caution">
    <text evidence="6">The sequence shown here is derived from an EMBL/GenBank/DDBJ whole genome shotgun (WGS) entry which is preliminary data.</text>
</comment>
<dbReference type="Proteomes" id="UP000005801">
    <property type="component" value="Unassembled WGS sequence"/>
</dbReference>
<dbReference type="CDD" id="cd00317">
    <property type="entry name" value="cyclophilin"/>
    <property type="match status" value="1"/>
</dbReference>
<proteinExistence type="inferred from homology"/>
<keyword evidence="7" id="KW-1185">Reference proteome</keyword>
<evidence type="ECO:0000313" key="6">
    <source>
        <dbReference type="EMBL" id="EDM77368.1"/>
    </source>
</evidence>
<dbReference type="Pfam" id="PF00160">
    <property type="entry name" value="Pro_isomerase"/>
    <property type="match status" value="1"/>
</dbReference>
<dbReference type="EMBL" id="ABCS01000047">
    <property type="protein sequence ID" value="EDM77368.1"/>
    <property type="molecule type" value="Genomic_DNA"/>
</dbReference>
<dbReference type="PANTHER" id="PTHR45625:SF4">
    <property type="entry name" value="PEPTIDYLPROLYL ISOMERASE DOMAIN AND WD REPEAT-CONTAINING PROTEIN 1"/>
    <property type="match status" value="1"/>
</dbReference>
<organism evidence="6 7">
    <name type="scientific">Plesiocystis pacifica SIR-1</name>
    <dbReference type="NCBI Taxonomy" id="391625"/>
    <lineage>
        <taxon>Bacteria</taxon>
        <taxon>Pseudomonadati</taxon>
        <taxon>Myxococcota</taxon>
        <taxon>Polyangia</taxon>
        <taxon>Nannocystales</taxon>
        <taxon>Nannocystaceae</taxon>
        <taxon>Plesiocystis</taxon>
    </lineage>
</organism>
<gene>
    <name evidence="6" type="ORF">PPSIR1_09860</name>
</gene>
<comment type="function">
    <text evidence="4">PPIases accelerate the folding of proteins. It catalyzes the cis-trans isomerization of proline imidic peptide bonds in oligopeptides.</text>
</comment>
<dbReference type="STRING" id="391625.PPSIR1_09860"/>
<name>A6G9T2_9BACT</name>
<keyword evidence="2 4" id="KW-0697">Rotamase</keyword>
<keyword evidence="3 4" id="KW-0413">Isomerase</keyword>
<dbReference type="InterPro" id="IPR029000">
    <property type="entry name" value="Cyclophilin-like_dom_sf"/>
</dbReference>
<dbReference type="PRINTS" id="PR00153">
    <property type="entry name" value="CSAPPISMRASE"/>
</dbReference>
<dbReference type="GO" id="GO:0006457">
    <property type="term" value="P:protein folding"/>
    <property type="evidence" value="ECO:0007669"/>
    <property type="project" value="InterPro"/>
</dbReference>
<dbReference type="EC" id="5.2.1.8" evidence="4"/>
<evidence type="ECO:0000256" key="2">
    <source>
        <dbReference type="ARBA" id="ARBA00023110"/>
    </source>
</evidence>